<comment type="caution">
    <text evidence="4">The sequence shown here is derived from an EMBL/GenBank/DDBJ whole genome shotgun (WGS) entry which is preliminary data.</text>
</comment>
<keyword evidence="3" id="KW-0812">Transmembrane</keyword>
<dbReference type="EMBL" id="VTEZ01000002">
    <property type="protein sequence ID" value="TYS86757.1"/>
    <property type="molecule type" value="Genomic_DNA"/>
</dbReference>
<evidence type="ECO:0000313" key="4">
    <source>
        <dbReference type="EMBL" id="TYS86757.1"/>
    </source>
</evidence>
<dbReference type="Proteomes" id="UP000324269">
    <property type="component" value="Unassembled WGS sequence"/>
</dbReference>
<name>A0A5D4TTF4_9BACI</name>
<dbReference type="InterPro" id="IPR016785">
    <property type="entry name" value="ComGD"/>
</dbReference>
<dbReference type="NCBIfam" id="NF040982">
    <property type="entry name" value="ComGD"/>
    <property type="match status" value="1"/>
</dbReference>
<protein>
    <submittedName>
        <fullName evidence="4">Type II secretion system protein</fullName>
    </submittedName>
</protein>
<dbReference type="RefSeq" id="WP_148969608.1">
    <property type="nucleotide sequence ID" value="NZ_JBNIKW010000002.1"/>
</dbReference>
<accession>A0A5D4TTF4</accession>
<dbReference type="OrthoDB" id="1653576at2"/>
<keyword evidence="3" id="KW-1133">Transmembrane helix</keyword>
<evidence type="ECO:0000256" key="1">
    <source>
        <dbReference type="ARBA" id="ARBA00004241"/>
    </source>
</evidence>
<dbReference type="GO" id="GO:0030420">
    <property type="term" value="P:establishment of competence for transformation"/>
    <property type="evidence" value="ECO:0007669"/>
    <property type="project" value="UniProtKB-KW"/>
</dbReference>
<dbReference type="AlphaFoldDB" id="A0A5D4TTF4"/>
<reference evidence="4 5" key="1">
    <citation type="submission" date="2019-08" db="EMBL/GenBank/DDBJ databases">
        <title>Bacillus genomes from the desert of Cuatro Cienegas, Coahuila.</title>
        <authorList>
            <person name="Olmedo-Alvarez G."/>
        </authorList>
    </citation>
    <scope>NUCLEOTIDE SEQUENCE [LARGE SCALE GENOMIC DNA]</scope>
    <source>
        <strain evidence="4 5">CH87b_3T</strain>
    </source>
</reference>
<evidence type="ECO:0000256" key="2">
    <source>
        <dbReference type="ARBA" id="ARBA00023287"/>
    </source>
</evidence>
<organism evidence="4 5">
    <name type="scientific">Rossellomorea aquimaris</name>
    <dbReference type="NCBI Taxonomy" id="189382"/>
    <lineage>
        <taxon>Bacteria</taxon>
        <taxon>Bacillati</taxon>
        <taxon>Bacillota</taxon>
        <taxon>Bacilli</taxon>
        <taxon>Bacillales</taxon>
        <taxon>Bacillaceae</taxon>
        <taxon>Rossellomorea</taxon>
    </lineage>
</organism>
<comment type="subcellular location">
    <subcellularLocation>
        <location evidence="1">Cell surface</location>
    </subcellularLocation>
</comment>
<keyword evidence="3" id="KW-0472">Membrane</keyword>
<dbReference type="Pfam" id="PF07963">
    <property type="entry name" value="N_methyl"/>
    <property type="match status" value="1"/>
</dbReference>
<evidence type="ECO:0000313" key="5">
    <source>
        <dbReference type="Proteomes" id="UP000324269"/>
    </source>
</evidence>
<keyword evidence="2" id="KW-0178">Competence</keyword>
<dbReference type="SUPFAM" id="SSF54523">
    <property type="entry name" value="Pili subunits"/>
    <property type="match status" value="1"/>
</dbReference>
<feature type="transmembrane region" description="Helical" evidence="3">
    <location>
        <begin position="12"/>
        <end position="35"/>
    </location>
</feature>
<evidence type="ECO:0000256" key="3">
    <source>
        <dbReference type="SAM" id="Phobius"/>
    </source>
</evidence>
<proteinExistence type="predicted"/>
<dbReference type="NCBIfam" id="TIGR02532">
    <property type="entry name" value="IV_pilin_GFxxxE"/>
    <property type="match status" value="1"/>
</dbReference>
<dbReference type="InterPro" id="IPR012902">
    <property type="entry name" value="N_methyl_site"/>
</dbReference>
<dbReference type="PROSITE" id="PS00409">
    <property type="entry name" value="PROKAR_NTER_METHYL"/>
    <property type="match status" value="1"/>
</dbReference>
<sequence length="148" mass="17079">MNEVRNGEAGYTLIEMLVVLLIFTTLLTWVSFSILSMKDGNEKDLFLSQLQSDLYQIQSYSIRHQVPITVTFYPVTNKYVAKTATRQTILSREISSSFHITSINSLTDITFYPDGNTNRFGKLNFKMGDTMIQLMFQIGQGRFYVQEY</sequence>
<dbReference type="InterPro" id="IPR045584">
    <property type="entry name" value="Pilin-like"/>
</dbReference>
<gene>
    <name evidence="4" type="ORF">FZC85_07075</name>
</gene>
<dbReference type="PIRSF" id="PIRSF021292">
    <property type="entry name" value="Competence_ComGD"/>
    <property type="match status" value="1"/>
</dbReference>
<dbReference type="GO" id="GO:0009986">
    <property type="term" value="C:cell surface"/>
    <property type="evidence" value="ECO:0007669"/>
    <property type="project" value="UniProtKB-SubCell"/>
</dbReference>